<dbReference type="EMBL" id="JAEDAO010000001">
    <property type="protein sequence ID" value="MBK0393116.1"/>
    <property type="molecule type" value="Genomic_DNA"/>
</dbReference>
<keyword evidence="4" id="KW-1185">Reference proteome</keyword>
<dbReference type="AlphaFoldDB" id="A0A934URR5"/>
<sequence length="96" mass="10002">MYIVAVAWLYVALMMAVAEATNSNGTVLGAIVTFVFYGLAPVALLMYIMGTPARKKAMRAREQAEREAAQAAAASGQPDAGGEAAADAVTPVRKEP</sequence>
<feature type="transmembrane region" description="Helical" evidence="2">
    <location>
        <begin position="28"/>
        <end position="49"/>
    </location>
</feature>
<dbReference type="RefSeq" id="WP_200788103.1">
    <property type="nucleotide sequence ID" value="NZ_JAEDAO010000001.1"/>
</dbReference>
<evidence type="ECO:0000313" key="3">
    <source>
        <dbReference type="EMBL" id="MBK0393116.1"/>
    </source>
</evidence>
<accession>A0A934URR5</accession>
<keyword evidence="2" id="KW-0472">Membrane</keyword>
<feature type="region of interest" description="Disordered" evidence="1">
    <location>
        <begin position="67"/>
        <end position="96"/>
    </location>
</feature>
<keyword evidence="2" id="KW-0812">Transmembrane</keyword>
<evidence type="ECO:0000256" key="1">
    <source>
        <dbReference type="SAM" id="MobiDB-lite"/>
    </source>
</evidence>
<proteinExistence type="predicted"/>
<name>A0A934URR5_9BURK</name>
<evidence type="ECO:0008006" key="5">
    <source>
        <dbReference type="Google" id="ProtNLM"/>
    </source>
</evidence>
<organism evidence="3 4">
    <name type="scientific">Ramlibacter algicola</name>
    <dbReference type="NCBI Taxonomy" id="2795217"/>
    <lineage>
        <taxon>Bacteria</taxon>
        <taxon>Pseudomonadati</taxon>
        <taxon>Pseudomonadota</taxon>
        <taxon>Betaproteobacteria</taxon>
        <taxon>Burkholderiales</taxon>
        <taxon>Comamonadaceae</taxon>
        <taxon>Ramlibacter</taxon>
    </lineage>
</organism>
<comment type="caution">
    <text evidence="3">The sequence shown here is derived from an EMBL/GenBank/DDBJ whole genome shotgun (WGS) entry which is preliminary data.</text>
</comment>
<dbReference type="Proteomes" id="UP000617041">
    <property type="component" value="Unassembled WGS sequence"/>
</dbReference>
<protein>
    <recommendedName>
        <fullName evidence="5">Transmembrane protein</fullName>
    </recommendedName>
</protein>
<keyword evidence="2" id="KW-1133">Transmembrane helix</keyword>
<gene>
    <name evidence="3" type="ORF">I8E28_10995</name>
</gene>
<reference evidence="3" key="1">
    <citation type="submission" date="2020-12" db="EMBL/GenBank/DDBJ databases">
        <title>Ramlibacter sp. nov., isolated from a freshwater alga, Cryptomonas.</title>
        <authorList>
            <person name="Kim H.M."/>
            <person name="Jeon C.O."/>
        </authorList>
    </citation>
    <scope>NUCLEOTIDE SEQUENCE</scope>
    <source>
        <strain evidence="3">CrO1</strain>
    </source>
</reference>
<evidence type="ECO:0000313" key="4">
    <source>
        <dbReference type="Proteomes" id="UP000617041"/>
    </source>
</evidence>
<evidence type="ECO:0000256" key="2">
    <source>
        <dbReference type="SAM" id="Phobius"/>
    </source>
</evidence>